<feature type="domain" description="D-isomer specific 2-hydroxyacid dehydrogenase NAD-binding" evidence="5">
    <location>
        <begin position="124"/>
        <end position="188"/>
    </location>
</feature>
<evidence type="ECO:0000256" key="1">
    <source>
        <dbReference type="ARBA" id="ARBA00023002"/>
    </source>
</evidence>
<feature type="domain" description="D-isomer specific 2-hydroxyacid dehydrogenase NAD-binding" evidence="5">
    <location>
        <begin position="233"/>
        <end position="336"/>
    </location>
</feature>
<gene>
    <name evidence="6" type="ORF">C2E20_2718</name>
</gene>
<dbReference type="PANTHER" id="PTHR42938">
    <property type="entry name" value="FORMATE DEHYDROGENASE 1"/>
    <property type="match status" value="1"/>
</dbReference>
<proteinExistence type="inferred from homology"/>
<evidence type="ECO:0000259" key="4">
    <source>
        <dbReference type="Pfam" id="PF00389"/>
    </source>
</evidence>
<evidence type="ECO:0000259" key="5">
    <source>
        <dbReference type="Pfam" id="PF02826"/>
    </source>
</evidence>
<dbReference type="Pfam" id="PF02826">
    <property type="entry name" value="2-Hacid_dh_C"/>
    <property type="match status" value="2"/>
</dbReference>
<dbReference type="AlphaFoldDB" id="A0A2P6VIW6"/>
<keyword evidence="1 2" id="KW-0560">Oxidoreductase</keyword>
<dbReference type="Pfam" id="PF00389">
    <property type="entry name" value="2-Hacid_dh"/>
    <property type="match status" value="1"/>
</dbReference>
<sequence>MANSSDVPALAGAPLEVLFCGRDMHAGYAFTKQELEGETGVAVLQCDRDQLAAALATADVAVPLMCRLDAALLRAAPRLKLVIQYGVGVEGIDIPEATSSGVWVSNIPSARTGNAASCAEHAVYLLLACLRHHNAMADSIQQRRLGMPLGQTLLGKSVLVVGFGNIANELIVRLKPFGVHILVLRRKPWGHPQGGQAAGQQQQQQPLPQQHGQHAAERAQHDSQLEAAAEAALADRGVWGQDSARLAARADLIALTCHQDEHNRGMVDADFLAHCKPGVRIVNIARGGLLDYAAVREGLDSGRIAAMGLDVQEHEPVDPQHWLAQHPSVYLTPHVAGVTELSYRNMARVVADAVRRLQRRQPPERLLNAPPAPRGLAQ</sequence>
<feature type="compositionally biased region" description="Low complexity" evidence="3">
    <location>
        <begin position="198"/>
        <end position="213"/>
    </location>
</feature>
<dbReference type="GO" id="GO:0051287">
    <property type="term" value="F:NAD binding"/>
    <property type="evidence" value="ECO:0007669"/>
    <property type="project" value="InterPro"/>
</dbReference>
<dbReference type="SUPFAM" id="SSF51735">
    <property type="entry name" value="NAD(P)-binding Rossmann-fold domains"/>
    <property type="match status" value="1"/>
</dbReference>
<name>A0A2P6VIW6_9CHLO</name>
<dbReference type="Proteomes" id="UP000239649">
    <property type="component" value="Unassembled WGS sequence"/>
</dbReference>
<reference evidence="6 7" key="1">
    <citation type="journal article" date="2018" name="Plant J.">
        <title>Genome sequences of Chlorella sorokiniana UTEX 1602 and Micractinium conductrix SAG 241.80: implications to maltose excretion by a green alga.</title>
        <authorList>
            <person name="Arriola M.B."/>
            <person name="Velmurugan N."/>
            <person name="Zhang Y."/>
            <person name="Plunkett M.H."/>
            <person name="Hondzo H."/>
            <person name="Barney B.M."/>
        </authorList>
    </citation>
    <scope>NUCLEOTIDE SEQUENCE [LARGE SCALE GENOMIC DNA]</scope>
    <source>
        <strain evidence="6 7">SAG 241.80</strain>
    </source>
</reference>
<feature type="region of interest" description="Disordered" evidence="3">
    <location>
        <begin position="192"/>
        <end position="226"/>
    </location>
</feature>
<dbReference type="OrthoDB" id="9991913at2759"/>
<dbReference type="EMBL" id="LHPF02000005">
    <property type="protein sequence ID" value="PSC74029.1"/>
    <property type="molecule type" value="Genomic_DNA"/>
</dbReference>
<evidence type="ECO:0000256" key="2">
    <source>
        <dbReference type="RuleBase" id="RU003719"/>
    </source>
</evidence>
<evidence type="ECO:0000256" key="3">
    <source>
        <dbReference type="SAM" id="MobiDB-lite"/>
    </source>
</evidence>
<dbReference type="PROSITE" id="PS00671">
    <property type="entry name" value="D_2_HYDROXYACID_DH_3"/>
    <property type="match status" value="1"/>
</dbReference>
<organism evidence="6 7">
    <name type="scientific">Micractinium conductrix</name>
    <dbReference type="NCBI Taxonomy" id="554055"/>
    <lineage>
        <taxon>Eukaryota</taxon>
        <taxon>Viridiplantae</taxon>
        <taxon>Chlorophyta</taxon>
        <taxon>core chlorophytes</taxon>
        <taxon>Trebouxiophyceae</taxon>
        <taxon>Chlorellales</taxon>
        <taxon>Chlorellaceae</taxon>
        <taxon>Chlorella clade</taxon>
        <taxon>Micractinium</taxon>
    </lineage>
</organism>
<dbReference type="InterPro" id="IPR006139">
    <property type="entry name" value="D-isomer_2_OHA_DH_cat_dom"/>
</dbReference>
<dbReference type="STRING" id="554055.A0A2P6VIW6"/>
<dbReference type="InterPro" id="IPR029753">
    <property type="entry name" value="D-isomer_DH_CS"/>
</dbReference>
<evidence type="ECO:0000313" key="7">
    <source>
        <dbReference type="Proteomes" id="UP000239649"/>
    </source>
</evidence>
<protein>
    <submittedName>
        <fullName evidence="6">Glyoxylate reductase hydroxypyruvate reductase isoform X2</fullName>
    </submittedName>
</protein>
<dbReference type="SUPFAM" id="SSF52283">
    <property type="entry name" value="Formate/glycerate dehydrogenase catalytic domain-like"/>
    <property type="match status" value="1"/>
</dbReference>
<comment type="similarity">
    <text evidence="2">Belongs to the D-isomer specific 2-hydroxyacid dehydrogenase family.</text>
</comment>
<accession>A0A2P6VIW6</accession>
<dbReference type="GO" id="GO:0004617">
    <property type="term" value="F:phosphoglycerate dehydrogenase activity"/>
    <property type="evidence" value="ECO:0007669"/>
    <property type="project" value="TreeGrafter"/>
</dbReference>
<feature type="compositionally biased region" description="Basic and acidic residues" evidence="3">
    <location>
        <begin position="214"/>
        <end position="224"/>
    </location>
</feature>
<dbReference type="InterPro" id="IPR036291">
    <property type="entry name" value="NAD(P)-bd_dom_sf"/>
</dbReference>
<keyword evidence="7" id="KW-1185">Reference proteome</keyword>
<feature type="domain" description="D-isomer specific 2-hydroxyacid dehydrogenase catalytic" evidence="4">
    <location>
        <begin position="45"/>
        <end position="368"/>
    </location>
</feature>
<dbReference type="Gene3D" id="3.40.50.720">
    <property type="entry name" value="NAD(P)-binding Rossmann-like Domain"/>
    <property type="match status" value="4"/>
</dbReference>
<dbReference type="PANTHER" id="PTHR42938:SF25">
    <property type="entry name" value="D-ISOMER SPECIFIC 2-HYDROXYACID DEHYDROGENASE FAMILY PROTEIN"/>
    <property type="match status" value="1"/>
</dbReference>
<dbReference type="InterPro" id="IPR006140">
    <property type="entry name" value="D-isomer_DH_NAD-bd"/>
</dbReference>
<evidence type="ECO:0000313" key="6">
    <source>
        <dbReference type="EMBL" id="PSC74029.1"/>
    </source>
</evidence>
<comment type="caution">
    <text evidence="6">The sequence shown here is derived from an EMBL/GenBank/DDBJ whole genome shotgun (WGS) entry which is preliminary data.</text>
</comment>